<dbReference type="AlphaFoldDB" id="F8L5P9"/>
<organism evidence="1 2">
    <name type="scientific">Simkania negevensis (strain ATCC VR-1471 / DSM 27360 / Z)</name>
    <dbReference type="NCBI Taxonomy" id="331113"/>
    <lineage>
        <taxon>Bacteria</taxon>
        <taxon>Pseudomonadati</taxon>
        <taxon>Chlamydiota</taxon>
        <taxon>Chlamydiia</taxon>
        <taxon>Parachlamydiales</taxon>
        <taxon>Simkaniaceae</taxon>
        <taxon>Simkania</taxon>
    </lineage>
</organism>
<keyword evidence="2" id="KW-1185">Reference proteome</keyword>
<dbReference type="STRING" id="331113.SNE_A20950"/>
<name>F8L5P9_SIMNZ</name>
<evidence type="ECO:0000313" key="1">
    <source>
        <dbReference type="EMBL" id="CCB89972.1"/>
    </source>
</evidence>
<reference key="1">
    <citation type="journal article" date="2011" name="Mol. Biol. Evol.">
        <title>Unity in variety -- the pan-genome of the Chlamydiae.</title>
        <authorList>
            <person name="Collingro A."/>
            <person name="Tischler P."/>
            <person name="Weinmaier T."/>
            <person name="Penz T."/>
            <person name="Heinz E."/>
            <person name="Brunham R.C."/>
            <person name="Read T.D."/>
            <person name="Bavoil P.M."/>
            <person name="Sachse K."/>
            <person name="Kahane S."/>
            <person name="Friedman M.G."/>
            <person name="Rattei T."/>
            <person name="Myers G.S.A."/>
            <person name="Horn M."/>
        </authorList>
    </citation>
    <scope>NUCLEOTIDE SEQUENCE</scope>
    <source>
        <strain>Z</strain>
    </source>
</reference>
<dbReference type="EMBL" id="FR872582">
    <property type="protein sequence ID" value="CCB89972.1"/>
    <property type="molecule type" value="Genomic_DNA"/>
</dbReference>
<dbReference type="RefSeq" id="WP_013944438.1">
    <property type="nucleotide sequence ID" value="NC_015713.1"/>
</dbReference>
<accession>F8L5P9</accession>
<gene>
    <name evidence="1" type="ordered locus">SNE_A20950</name>
</gene>
<evidence type="ECO:0000313" key="2">
    <source>
        <dbReference type="Proteomes" id="UP000000496"/>
    </source>
</evidence>
<dbReference type="Proteomes" id="UP000000496">
    <property type="component" value="Chromosome gsn.131"/>
</dbReference>
<dbReference type="OrthoDB" id="1495261at2"/>
<dbReference type="Pfam" id="PF24716">
    <property type="entry name" value="WapI"/>
    <property type="match status" value="1"/>
</dbReference>
<dbReference type="InterPro" id="IPR056510">
    <property type="entry name" value="WapI"/>
</dbReference>
<protein>
    <submittedName>
        <fullName evidence="1">Uncharacterized protein</fullName>
    </submittedName>
</protein>
<dbReference type="KEGG" id="sng:SNE_A20950"/>
<proteinExistence type="predicted"/>
<reference evidence="1 2" key="2">
    <citation type="journal article" date="2011" name="Mol. Biol. Evol.">
        <title>Unity in variety--the pan-genome of the Chlamydiae.</title>
        <authorList>
            <person name="Collingro A."/>
            <person name="Tischler P."/>
            <person name="Weinmaier T."/>
            <person name="Penz T."/>
            <person name="Heinz E."/>
            <person name="Brunham R.C."/>
            <person name="Read T.D."/>
            <person name="Bavoil P.M."/>
            <person name="Sachse K."/>
            <person name="Kahane S."/>
            <person name="Friedman M.G."/>
            <person name="Rattei T."/>
            <person name="Myers G.S."/>
            <person name="Horn M."/>
        </authorList>
    </citation>
    <scope>NUCLEOTIDE SEQUENCE [LARGE SCALE GENOMIC DNA]</scope>
    <source>
        <strain evidence="2">ATCC VR-1471 / Z</strain>
    </source>
</reference>
<sequence>MIEIQRKPDLSIGCLKLWIHEREFLDSDDYWDGNWLAATAHYITASSSVKISGPFIHLSDLANLKDSFQKLSANLSGTLQVEFMEPHLSFEFDMSYLGQCIVVISMISYNMEEEHRFSCQLDQSYFPTIIEELKRIETTHPFKGV</sequence>
<dbReference type="HOGENOM" id="CLU_128235_0_0_0"/>